<dbReference type="EMBL" id="PDXB01000064">
    <property type="protein sequence ID" value="RYN17075.1"/>
    <property type="molecule type" value="Genomic_DNA"/>
</dbReference>
<sequence>MFRWYKNAERCYVYLSDDSSRPSGEDSDAHRNRKPAIRKSRWFGGSWTLQELIAPASVVFYSKEGERLGNKESLMQTLREITEIAVQALGGSLMTCFTVDERMRWAHGRNTKREEDAACSLLGIFDVQMPLLYREGRVKTWHRLRREIQEHHSIDLPIATGASFGFHNEEHHARCLPNTRTELLDAITKWANNKSGKLTFRLSGIAGTGKSTIARTVAESFFSRGQQGASYFFKRGEGERGNASQFFTVIATDLVVHEAGMLAGIKKALDQDSAISQRALKDQFEKLVLQPLLGIQQARSYGSARVIVTDALDECVEEEDIRAILQLLAKTKDVQPVPLRIVGTSRPELHIRLGFQTMPNGTYQDLVLHEVPRRTIEHDISLFLEHELGVIRKERKLASDWPAKQQIIALVGLAVPLFFYAATVCRYVGSKGGSPAAFLNKVL</sequence>
<evidence type="ECO:0000313" key="4">
    <source>
        <dbReference type="EMBL" id="RYN17075.1"/>
    </source>
</evidence>
<dbReference type="Gene3D" id="3.40.50.300">
    <property type="entry name" value="P-loop containing nucleotide triphosphate hydrolases"/>
    <property type="match status" value="1"/>
</dbReference>
<gene>
    <name evidence="5" type="ORF">AA0114_g11729</name>
    <name evidence="4" type="ORF">AA0115_g12004</name>
    <name evidence="6" type="ORF">AA0119_g11483</name>
</gene>
<evidence type="ECO:0000313" key="5">
    <source>
        <dbReference type="EMBL" id="RYN35567.1"/>
    </source>
</evidence>
<dbReference type="SUPFAM" id="SSF52540">
    <property type="entry name" value="P-loop containing nucleoside triphosphate hydrolases"/>
    <property type="match status" value="1"/>
</dbReference>
<evidence type="ECO:0000313" key="7">
    <source>
        <dbReference type="Proteomes" id="UP000292402"/>
    </source>
</evidence>
<dbReference type="Proteomes" id="UP000293195">
    <property type="component" value="Unassembled WGS sequence"/>
</dbReference>
<dbReference type="PANTHER" id="PTHR10622:SF13">
    <property type="entry name" value="NACHT DOMAIN-CONTAINING PROTEIN"/>
    <property type="match status" value="1"/>
</dbReference>
<dbReference type="Proteomes" id="UP000292402">
    <property type="component" value="Unassembled WGS sequence"/>
</dbReference>
<evidence type="ECO:0000313" key="8">
    <source>
        <dbReference type="Proteomes" id="UP000293195"/>
    </source>
</evidence>
<evidence type="ECO:0000313" key="6">
    <source>
        <dbReference type="EMBL" id="RYN89300.1"/>
    </source>
</evidence>
<feature type="transmembrane region" description="Helical" evidence="2">
    <location>
        <begin position="407"/>
        <end position="429"/>
    </location>
</feature>
<dbReference type="EMBL" id="PDXA01000065">
    <property type="protein sequence ID" value="RYN35567.1"/>
    <property type="molecule type" value="Genomic_DNA"/>
</dbReference>
<dbReference type="InterPro" id="IPR027417">
    <property type="entry name" value="P-loop_NTPase"/>
</dbReference>
<feature type="domain" description="Nephrocystin 3-like N-terminal" evidence="3">
    <location>
        <begin position="186"/>
        <end position="346"/>
    </location>
</feature>
<proteinExistence type="predicted"/>
<name>A0A4Q4M1X1_9PLEO</name>
<dbReference type="Proteomes" id="UP000292340">
    <property type="component" value="Unassembled WGS sequence"/>
</dbReference>
<evidence type="ECO:0000256" key="1">
    <source>
        <dbReference type="ARBA" id="ARBA00022737"/>
    </source>
</evidence>
<dbReference type="InterPro" id="IPR056884">
    <property type="entry name" value="NPHP3-like_N"/>
</dbReference>
<evidence type="ECO:0000259" key="3">
    <source>
        <dbReference type="Pfam" id="PF24883"/>
    </source>
</evidence>
<evidence type="ECO:0000256" key="2">
    <source>
        <dbReference type="SAM" id="Phobius"/>
    </source>
</evidence>
<dbReference type="EMBL" id="PDXF01000087">
    <property type="protein sequence ID" value="RYN89300.1"/>
    <property type="molecule type" value="Genomic_DNA"/>
</dbReference>
<keyword evidence="2" id="KW-1133">Transmembrane helix</keyword>
<keyword evidence="2" id="KW-0472">Membrane</keyword>
<keyword evidence="8" id="KW-1185">Reference proteome</keyword>
<organism evidence="5 7">
    <name type="scientific">Alternaria tenuissima</name>
    <dbReference type="NCBI Taxonomy" id="119927"/>
    <lineage>
        <taxon>Eukaryota</taxon>
        <taxon>Fungi</taxon>
        <taxon>Dikarya</taxon>
        <taxon>Ascomycota</taxon>
        <taxon>Pezizomycotina</taxon>
        <taxon>Dothideomycetes</taxon>
        <taxon>Pleosporomycetidae</taxon>
        <taxon>Pleosporales</taxon>
        <taxon>Pleosporineae</taxon>
        <taxon>Pleosporaceae</taxon>
        <taxon>Alternaria</taxon>
        <taxon>Alternaria sect. Alternaria</taxon>
        <taxon>Alternaria alternata complex</taxon>
    </lineage>
</organism>
<dbReference type="Pfam" id="PF24883">
    <property type="entry name" value="NPHP3_N"/>
    <property type="match status" value="1"/>
</dbReference>
<keyword evidence="1" id="KW-0677">Repeat</keyword>
<keyword evidence="2" id="KW-0812">Transmembrane</keyword>
<reference evidence="5" key="3">
    <citation type="journal article" date="2019" name="J. ISSAAS">
        <title>Genomics, evolutionary history and diagnostics of the Alternaria alternata species group including apple and Asian pear pathotypes.</title>
        <authorList>
            <person name="Armitage A.D."/>
            <person name="Cockerton H.M."/>
            <person name="Sreenivasaprasad S."/>
            <person name="Woodhall J."/>
            <person name="Lane C."/>
            <person name="Harrison R.J."/>
            <person name="Clarkson J.P."/>
        </authorList>
    </citation>
    <scope>NUCLEOTIDE SEQUENCE</scope>
    <source>
        <strain evidence="5">FERA 1082</strain>
    </source>
</reference>
<comment type="caution">
    <text evidence="5">The sequence shown here is derived from an EMBL/GenBank/DDBJ whole genome shotgun (WGS) entry which is preliminary data.</text>
</comment>
<accession>A0A4Q4M1X1</accession>
<reference evidence="4" key="1">
    <citation type="submission" date="2017-10" db="EMBL/GenBank/DDBJ databases">
        <authorList>
            <person name="Armitage A.D."/>
            <person name="Barbara D.J."/>
            <person name="Woodhall J.W."/>
            <person name="Sreenivasaprasad S."/>
            <person name="Lane C.R."/>
            <person name="Clarkson J.P."/>
            <person name="Harrison R.J."/>
        </authorList>
    </citation>
    <scope>NUCLEOTIDE SEQUENCE</scope>
    <source>
        <strain evidence="4">FERA 1164</strain>
        <strain evidence="6">FERA 635</strain>
    </source>
</reference>
<reference evidence="4 7" key="2">
    <citation type="journal article" date="2019" name="bioRxiv">
        <title>Genomics, evolutionary history and diagnostics of the Alternaria alternata species group including apple and Asian pear pathotypes.</title>
        <authorList>
            <person name="Armitage A.D."/>
            <person name="Cockerton H.M."/>
            <person name="Sreenivasaprasad S."/>
            <person name="Woodhall J.W."/>
            <person name="Lane C.R."/>
            <person name="Harrison R.J."/>
            <person name="Clarkson J.P."/>
        </authorList>
    </citation>
    <scope>NUCLEOTIDE SEQUENCE [LARGE SCALE GENOMIC DNA]</scope>
    <source>
        <strain evidence="7">FERA 1082</strain>
        <strain evidence="4">FERA 1164</strain>
        <strain evidence="6">FERA 635</strain>
    </source>
</reference>
<dbReference type="AlphaFoldDB" id="A0A4Q4M1X1"/>
<protein>
    <recommendedName>
        <fullName evidence="3">Nephrocystin 3-like N-terminal domain-containing protein</fullName>
    </recommendedName>
</protein>
<dbReference type="CDD" id="cd02019">
    <property type="entry name" value="NK"/>
    <property type="match status" value="1"/>
</dbReference>
<dbReference type="PANTHER" id="PTHR10622">
    <property type="entry name" value="HET DOMAIN-CONTAINING PROTEIN"/>
    <property type="match status" value="1"/>
</dbReference>